<evidence type="ECO:0000256" key="2">
    <source>
        <dbReference type="ARBA" id="ARBA00008569"/>
    </source>
</evidence>
<dbReference type="Ensembl" id="ENSKMAT00000028331.1">
    <property type="protein sequence ID" value="ENSKMAP00000027978.1"/>
    <property type="gene ID" value="ENSKMAG00000020761.1"/>
</dbReference>
<name>A0A3Q3BD67_KRYMA</name>
<dbReference type="RefSeq" id="XP_017276269.1">
    <property type="nucleotide sequence ID" value="XM_017420780.3"/>
</dbReference>
<evidence type="ECO:0000256" key="7">
    <source>
        <dbReference type="ARBA" id="ARBA00022691"/>
    </source>
</evidence>
<feature type="domain" description="tRNA wybutosine-synthesizing protein" evidence="13">
    <location>
        <begin position="7"/>
        <end position="191"/>
    </location>
</feature>
<dbReference type="GeneTree" id="ENSGT00940000153304"/>
<dbReference type="SUPFAM" id="SSF111278">
    <property type="entry name" value="SSo0622-like"/>
    <property type="match status" value="1"/>
</dbReference>
<dbReference type="EC" id="2.1.1.282" evidence="3"/>
<dbReference type="GeneID" id="108238583"/>
<protein>
    <recommendedName>
        <fullName evidence="4">tRNA wybutosine-synthesizing protein 3 homolog</fullName>
        <ecNumber evidence="3">2.1.1.282</ecNumber>
    </recommendedName>
    <alternativeName>
        <fullName evidence="10">tRNA(Phe) 7-((3-amino-3-carboxypropyl)-4-demethylwyosine(37)-N(4))-methyltransferase</fullName>
    </alternativeName>
</protein>
<evidence type="ECO:0000256" key="8">
    <source>
        <dbReference type="ARBA" id="ARBA00022694"/>
    </source>
</evidence>
<reference evidence="14" key="2">
    <citation type="submission" date="2025-09" db="UniProtKB">
        <authorList>
            <consortium name="Ensembl"/>
        </authorList>
    </citation>
    <scope>IDENTIFICATION</scope>
</reference>
<dbReference type="Pfam" id="PF02676">
    <property type="entry name" value="TYW3"/>
    <property type="match status" value="1"/>
</dbReference>
<evidence type="ECO:0000313" key="14">
    <source>
        <dbReference type="Ensembl" id="ENSKMAP00000027978.1"/>
    </source>
</evidence>
<accession>A0A3Q3BD67</accession>
<organism evidence="14 15">
    <name type="scientific">Kryptolebias marmoratus</name>
    <name type="common">Mangrove killifish</name>
    <name type="synonym">Rivulus marmoratus</name>
    <dbReference type="NCBI Taxonomy" id="37003"/>
    <lineage>
        <taxon>Eukaryota</taxon>
        <taxon>Metazoa</taxon>
        <taxon>Chordata</taxon>
        <taxon>Craniata</taxon>
        <taxon>Vertebrata</taxon>
        <taxon>Euteleostomi</taxon>
        <taxon>Actinopterygii</taxon>
        <taxon>Neopterygii</taxon>
        <taxon>Teleostei</taxon>
        <taxon>Neoteleostei</taxon>
        <taxon>Acanthomorphata</taxon>
        <taxon>Ovalentaria</taxon>
        <taxon>Atherinomorphae</taxon>
        <taxon>Cyprinodontiformes</taxon>
        <taxon>Rivulidae</taxon>
        <taxon>Kryptolebias</taxon>
    </lineage>
</organism>
<dbReference type="GO" id="GO:0008033">
    <property type="term" value="P:tRNA processing"/>
    <property type="evidence" value="ECO:0007669"/>
    <property type="project" value="UniProtKB-KW"/>
</dbReference>
<evidence type="ECO:0000256" key="9">
    <source>
        <dbReference type="ARBA" id="ARBA00025378"/>
    </source>
</evidence>
<evidence type="ECO:0000313" key="15">
    <source>
        <dbReference type="Proteomes" id="UP000264800"/>
    </source>
</evidence>
<proteinExistence type="inferred from homology"/>
<dbReference type="CTD" id="127253"/>
<evidence type="ECO:0000256" key="10">
    <source>
        <dbReference type="ARBA" id="ARBA00030554"/>
    </source>
</evidence>
<dbReference type="PANTHER" id="PTHR48418:SF1">
    <property type="entry name" value="TRNA WYBUTOSINE-SYNTHESIZING PROTEIN 3"/>
    <property type="match status" value="1"/>
</dbReference>
<keyword evidence="7" id="KW-0949">S-adenosyl-L-methionine</keyword>
<dbReference type="OrthoDB" id="263283at2759"/>
<reference evidence="14" key="1">
    <citation type="submission" date="2025-08" db="UniProtKB">
        <authorList>
            <consortium name="Ensembl"/>
        </authorList>
    </citation>
    <scope>IDENTIFICATION</scope>
</reference>
<keyword evidence="5" id="KW-0489">Methyltransferase</keyword>
<dbReference type="Gene3D" id="3.30.1960.10">
    <property type="entry name" value="tRNA wybutosine-synthesizing-like"/>
    <property type="match status" value="1"/>
</dbReference>
<comment type="similarity">
    <text evidence="2">Belongs to the TYW3 family.</text>
</comment>
<evidence type="ECO:0000256" key="6">
    <source>
        <dbReference type="ARBA" id="ARBA00022679"/>
    </source>
</evidence>
<comment type="function">
    <text evidence="9">Probable S-adenosyl-L-methionine-dependent methyltransferase that acts as a component of the wybutosine biosynthesis pathway. Wybutosine is a hyper modified guanosine with a tricyclic base found at the 3'-position adjacent to the anticodon of eukaryotic phenylalanine tRNA.</text>
</comment>
<keyword evidence="15" id="KW-1185">Reference proteome</keyword>
<evidence type="ECO:0000259" key="13">
    <source>
        <dbReference type="Pfam" id="PF02676"/>
    </source>
</evidence>
<keyword evidence="8" id="KW-0819">tRNA processing</keyword>
<dbReference type="GO" id="GO:0032259">
    <property type="term" value="P:methylation"/>
    <property type="evidence" value="ECO:0007669"/>
    <property type="project" value="UniProtKB-KW"/>
</dbReference>
<dbReference type="AlphaFoldDB" id="A0A3Q3BD67"/>
<sequence length="274" mass="30918">MEKTFSQWKTQCLKKLDLSKKGSVDQDIEHVVSLLNSCEEFFTTSSCSGRIILIDGAADSSGVQKQNCVWLFVSHHKCTFDDLMSGLSRSGGDAVLKFEPAVLHVQCRWLGDAQLLHSVAINSGFRNSGLTVGKTGKIISAVRSTHGLEVPLSHSGRLLVDQEYIRFLTQIANQKMDENLRRIDRFYQNIQSALSAERAHPPDGSGSQEIQDPQHIQEAERREEEEEEEEGKGERSETHTYQRRRRRQQHETDGYHGDSNSSPLELDDCISLFT</sequence>
<dbReference type="InterPro" id="IPR036602">
    <property type="entry name" value="tRNA_yW-synthesising-like_sf"/>
</dbReference>
<evidence type="ECO:0000256" key="11">
    <source>
        <dbReference type="ARBA" id="ARBA00049202"/>
    </source>
</evidence>
<comment type="pathway">
    <text evidence="1">tRNA modification; wybutosine-tRNA(Phe) biosynthesis.</text>
</comment>
<dbReference type="UniPathway" id="UPA00375"/>
<feature type="region of interest" description="Disordered" evidence="12">
    <location>
        <begin position="196"/>
        <end position="274"/>
    </location>
</feature>
<evidence type="ECO:0000256" key="5">
    <source>
        <dbReference type="ARBA" id="ARBA00022603"/>
    </source>
</evidence>
<dbReference type="Proteomes" id="UP000264800">
    <property type="component" value="Unplaced"/>
</dbReference>
<dbReference type="InterPro" id="IPR003827">
    <property type="entry name" value="tRNA_yW-synthesising"/>
</dbReference>
<comment type="catalytic activity">
    <reaction evidence="11">
        <text>4-demethyl-7-[(3S)-3-amino-3-carboxypropyl]wyosine(37) in tRNA(Phe) + S-adenosyl-L-methionine = 7-[(3S)-3-amino-3-carboxypropyl]wyosine(37) in tRNA(Phe) + S-adenosyl-L-homocysteine + H(+)</text>
        <dbReference type="Rhea" id="RHEA:36635"/>
        <dbReference type="Rhea" id="RHEA-COMP:10378"/>
        <dbReference type="Rhea" id="RHEA-COMP:10379"/>
        <dbReference type="ChEBI" id="CHEBI:15378"/>
        <dbReference type="ChEBI" id="CHEBI:57856"/>
        <dbReference type="ChEBI" id="CHEBI:59789"/>
        <dbReference type="ChEBI" id="CHEBI:73543"/>
        <dbReference type="ChEBI" id="CHEBI:73550"/>
        <dbReference type="EC" id="2.1.1.282"/>
    </reaction>
</comment>
<evidence type="ECO:0000256" key="1">
    <source>
        <dbReference type="ARBA" id="ARBA00004797"/>
    </source>
</evidence>
<dbReference type="OMA" id="TWLYVSH"/>
<keyword evidence="6" id="KW-0808">Transferase</keyword>
<evidence type="ECO:0000256" key="4">
    <source>
        <dbReference type="ARBA" id="ARBA00016536"/>
    </source>
</evidence>
<evidence type="ECO:0000256" key="3">
    <source>
        <dbReference type="ARBA" id="ARBA00012750"/>
    </source>
</evidence>
<dbReference type="KEGG" id="kmr:108238583"/>
<evidence type="ECO:0000256" key="12">
    <source>
        <dbReference type="SAM" id="MobiDB-lite"/>
    </source>
</evidence>
<dbReference type="GO" id="GO:0008168">
    <property type="term" value="F:methyltransferase activity"/>
    <property type="evidence" value="ECO:0007669"/>
    <property type="project" value="UniProtKB-KW"/>
</dbReference>
<dbReference type="PANTHER" id="PTHR48418">
    <property type="entry name" value="TRNA WYBUTOSINE-SYNTHESIZING PROTEIN 3"/>
    <property type="match status" value="1"/>
</dbReference>
<dbReference type="FunFam" id="3.30.1960.10:FF:000001">
    <property type="entry name" value="tRNA wybutosine-synthesizing protein 3 homolog"/>
    <property type="match status" value="1"/>
</dbReference>
<dbReference type="STRING" id="37003.ENSKMAP00000027978"/>